<dbReference type="EMBL" id="CP064782">
    <property type="protein sequence ID" value="QWT48785.1"/>
    <property type="molecule type" value="Genomic_DNA"/>
</dbReference>
<evidence type="ECO:0000256" key="1">
    <source>
        <dbReference type="ARBA" id="ARBA00022475"/>
    </source>
</evidence>
<keyword evidence="4 5" id="KW-0472">Membrane</keyword>
<keyword evidence="8" id="KW-1185">Reference proteome</keyword>
<protein>
    <submittedName>
        <fullName evidence="7">LapA family protein</fullName>
    </submittedName>
</protein>
<evidence type="ECO:0000313" key="7">
    <source>
        <dbReference type="EMBL" id="QWT48785.1"/>
    </source>
</evidence>
<dbReference type="Pfam" id="PF06305">
    <property type="entry name" value="LapA_dom"/>
    <property type="match status" value="1"/>
</dbReference>
<evidence type="ECO:0000256" key="5">
    <source>
        <dbReference type="SAM" id="Phobius"/>
    </source>
</evidence>
<dbReference type="InterPro" id="IPR010445">
    <property type="entry name" value="LapA_dom"/>
</dbReference>
<gene>
    <name evidence="7" type="ORF">Azoinq_13280</name>
</gene>
<evidence type="ECO:0000256" key="2">
    <source>
        <dbReference type="ARBA" id="ARBA00022692"/>
    </source>
</evidence>
<keyword evidence="2 5" id="KW-0812">Transmembrane</keyword>
<name>A0A975SMU4_9RHOO</name>
<proteinExistence type="predicted"/>
<dbReference type="RefSeq" id="WP_216128418.1">
    <property type="nucleotide sequence ID" value="NZ_CP064782.1"/>
</dbReference>
<dbReference type="KEGG" id="aiq:Azoinq_13280"/>
<dbReference type="AlphaFoldDB" id="A0A975SMU4"/>
<accession>A0A975SMU4</accession>
<sequence>MRVLHWLWRIVLFLLLFLFAAKNTAPVSIGFFLNYQWQVPLVVALLAFFVLGALLGGLALSGLIFRLRRDLARSRAELAAARANPPVAEVPVAGEAVSQ</sequence>
<feature type="domain" description="Lipopolysaccharide assembly protein A" evidence="6">
    <location>
        <begin position="22"/>
        <end position="82"/>
    </location>
</feature>
<feature type="transmembrane region" description="Helical" evidence="5">
    <location>
        <begin position="42"/>
        <end position="65"/>
    </location>
</feature>
<evidence type="ECO:0000313" key="8">
    <source>
        <dbReference type="Proteomes" id="UP000683428"/>
    </source>
</evidence>
<evidence type="ECO:0000256" key="3">
    <source>
        <dbReference type="ARBA" id="ARBA00022989"/>
    </source>
</evidence>
<dbReference type="GO" id="GO:0005886">
    <property type="term" value="C:plasma membrane"/>
    <property type="evidence" value="ECO:0007669"/>
    <property type="project" value="InterPro"/>
</dbReference>
<evidence type="ECO:0000259" key="6">
    <source>
        <dbReference type="Pfam" id="PF06305"/>
    </source>
</evidence>
<keyword evidence="3 5" id="KW-1133">Transmembrane helix</keyword>
<dbReference type="Proteomes" id="UP000683428">
    <property type="component" value="Chromosome"/>
</dbReference>
<reference evidence="7" key="1">
    <citation type="submission" date="2020-11" db="EMBL/GenBank/DDBJ databases">
        <title>Azospira inquinata sp. nov.</title>
        <authorList>
            <person name="Moe W.M."/>
            <person name="Mikes M.C."/>
        </authorList>
    </citation>
    <scope>NUCLEOTIDE SEQUENCE</scope>
    <source>
        <strain evidence="7">Azo-3</strain>
    </source>
</reference>
<keyword evidence="1" id="KW-1003">Cell membrane</keyword>
<evidence type="ECO:0000256" key="4">
    <source>
        <dbReference type="ARBA" id="ARBA00023136"/>
    </source>
</evidence>
<organism evidence="7 8">
    <name type="scientific">Azospira inquinata</name>
    <dbReference type="NCBI Taxonomy" id="2785627"/>
    <lineage>
        <taxon>Bacteria</taxon>
        <taxon>Pseudomonadati</taxon>
        <taxon>Pseudomonadota</taxon>
        <taxon>Betaproteobacteria</taxon>
        <taxon>Rhodocyclales</taxon>
        <taxon>Rhodocyclaceae</taxon>
        <taxon>Azospira</taxon>
    </lineage>
</organism>